<evidence type="ECO:0000256" key="1">
    <source>
        <dbReference type="SAM" id="Phobius"/>
    </source>
</evidence>
<gene>
    <name evidence="2" type="ORF">M441DRAFT_379252</name>
</gene>
<keyword evidence="3" id="KW-1185">Reference proteome</keyword>
<dbReference type="EMBL" id="KZ679260">
    <property type="protein sequence ID" value="PTB41940.1"/>
    <property type="molecule type" value="Genomic_DNA"/>
</dbReference>
<evidence type="ECO:0000313" key="3">
    <source>
        <dbReference type="Proteomes" id="UP000240493"/>
    </source>
</evidence>
<accession>A0A2T3ZAZ0</accession>
<keyword evidence="1" id="KW-0812">Transmembrane</keyword>
<dbReference type="Proteomes" id="UP000240493">
    <property type="component" value="Unassembled WGS sequence"/>
</dbReference>
<dbReference type="AlphaFoldDB" id="A0A2T3ZAZ0"/>
<sequence length="72" mass="8500">MVAQKNICRLERSSLVLLQLSSFLTKGRVVREGEVVSFFLFFFFSFFHSFPLFLVCKISYFLLRRISAIRGR</sequence>
<evidence type="ECO:0000313" key="2">
    <source>
        <dbReference type="EMBL" id="PTB41940.1"/>
    </source>
</evidence>
<protein>
    <submittedName>
        <fullName evidence="2">Uncharacterized protein</fullName>
    </submittedName>
</protein>
<keyword evidence="1" id="KW-1133">Transmembrane helix</keyword>
<feature type="transmembrane region" description="Helical" evidence="1">
    <location>
        <begin position="38"/>
        <end position="63"/>
    </location>
</feature>
<name>A0A2T3ZAZ0_TRIA4</name>
<proteinExistence type="predicted"/>
<organism evidence="2 3">
    <name type="scientific">Trichoderma asperellum (strain ATCC 204424 / CBS 433.97 / NBRC 101777)</name>
    <dbReference type="NCBI Taxonomy" id="1042311"/>
    <lineage>
        <taxon>Eukaryota</taxon>
        <taxon>Fungi</taxon>
        <taxon>Dikarya</taxon>
        <taxon>Ascomycota</taxon>
        <taxon>Pezizomycotina</taxon>
        <taxon>Sordariomycetes</taxon>
        <taxon>Hypocreomycetidae</taxon>
        <taxon>Hypocreales</taxon>
        <taxon>Hypocreaceae</taxon>
        <taxon>Trichoderma</taxon>
    </lineage>
</organism>
<keyword evidence="1" id="KW-0472">Membrane</keyword>
<reference evidence="2 3" key="1">
    <citation type="submission" date="2016-07" db="EMBL/GenBank/DDBJ databases">
        <title>Multiple horizontal gene transfer events from other fungi enriched the ability of initially mycotrophic Trichoderma (Ascomycota) to feed on dead plant biomass.</title>
        <authorList>
            <consortium name="DOE Joint Genome Institute"/>
            <person name="Aerts A."/>
            <person name="Atanasova L."/>
            <person name="Chenthamara K."/>
            <person name="Zhang J."/>
            <person name="Grujic M."/>
            <person name="Henrissat B."/>
            <person name="Kuo A."/>
            <person name="Salamov A."/>
            <person name="Lipzen A."/>
            <person name="Labutti K."/>
            <person name="Barry K."/>
            <person name="Miao Y."/>
            <person name="Rahimi M.J."/>
            <person name="Shen Q."/>
            <person name="Grigoriev I.V."/>
            <person name="Kubicek C.P."/>
            <person name="Druzhinina I.S."/>
        </authorList>
    </citation>
    <scope>NUCLEOTIDE SEQUENCE [LARGE SCALE GENOMIC DNA]</scope>
    <source>
        <strain evidence="2 3">CBS 433.97</strain>
    </source>
</reference>